<evidence type="ECO:0000313" key="5">
    <source>
        <dbReference type="Proteomes" id="UP000287243"/>
    </source>
</evidence>
<gene>
    <name evidence="4" type="ORF">BU251_08035</name>
</gene>
<dbReference type="InterPro" id="IPR004095">
    <property type="entry name" value="TGS"/>
</dbReference>
<dbReference type="Pfam" id="PF06071">
    <property type="entry name" value="YchF-GTPase_C"/>
    <property type="match status" value="1"/>
</dbReference>
<dbReference type="PANTHER" id="PTHR23305:SF18">
    <property type="entry name" value="OBG-TYPE G DOMAIN-CONTAINING PROTEIN"/>
    <property type="match status" value="1"/>
</dbReference>
<protein>
    <recommendedName>
        <fullName evidence="3">TGS domain-containing protein</fullName>
    </recommendedName>
</protein>
<dbReference type="FunFam" id="3.10.20.30:FF:000001">
    <property type="entry name" value="Ribosome-binding ATPase YchF"/>
    <property type="match status" value="1"/>
</dbReference>
<evidence type="ECO:0000256" key="1">
    <source>
        <dbReference type="ARBA" id="ARBA00022741"/>
    </source>
</evidence>
<dbReference type="AlphaFoldDB" id="A0A410P686"/>
<sequence>MKICVFGVSDFPFGKKALPEPRLKKIEELYKAQKVTQIQVEFVTEKDLKTADAIVCPEGKRLDLLILDMEVLEGKLERQPPQQEKTLLERAQKYLEKETPLSLGDFSLDEKKWLANNNFVSIKPVVFVPEAQMTDIASVTRKAYDEAGMICFLTGGTKEARAWEIRRGATAVEAADAIHSDIARGFIRAEVMDYDALVKTGNVHQAKSSGVLRQEGKDYVVKDGDVMEFKFSV</sequence>
<dbReference type="PANTHER" id="PTHR23305">
    <property type="entry name" value="OBG GTPASE FAMILY"/>
    <property type="match status" value="1"/>
</dbReference>
<proteinExistence type="predicted"/>
<dbReference type="PROSITE" id="PS51880">
    <property type="entry name" value="TGS"/>
    <property type="match status" value="1"/>
</dbReference>
<evidence type="ECO:0000313" key="4">
    <source>
        <dbReference type="EMBL" id="QAT17670.1"/>
    </source>
</evidence>
<feature type="domain" description="TGS" evidence="3">
    <location>
        <begin position="148"/>
        <end position="231"/>
    </location>
</feature>
<keyword evidence="5" id="KW-1185">Reference proteome</keyword>
<keyword evidence="2" id="KW-0067">ATP-binding</keyword>
<organism evidence="4 5">
    <name type="scientific">Velamenicoccus archaeovorus</name>
    <dbReference type="NCBI Taxonomy" id="1930593"/>
    <lineage>
        <taxon>Bacteria</taxon>
        <taxon>Pseudomonadati</taxon>
        <taxon>Candidatus Omnitrophota</taxon>
        <taxon>Candidatus Velamenicoccus</taxon>
    </lineage>
</organism>
<dbReference type="InterPro" id="IPR012675">
    <property type="entry name" value="Beta-grasp_dom_sf"/>
</dbReference>
<dbReference type="Proteomes" id="UP000287243">
    <property type="component" value="Chromosome"/>
</dbReference>
<reference evidence="4 5" key="1">
    <citation type="submission" date="2017-01" db="EMBL/GenBank/DDBJ databases">
        <title>First insights into the biology of 'candidatus Vampirococcus archaeovorus'.</title>
        <authorList>
            <person name="Kizina J."/>
            <person name="Jordan S."/>
            <person name="Stueber K."/>
            <person name="Reinhardt R."/>
            <person name="Harder J."/>
        </authorList>
    </citation>
    <scope>NUCLEOTIDE SEQUENCE [LARGE SCALE GENOMIC DNA]</scope>
    <source>
        <strain evidence="4 5">LiM</strain>
    </source>
</reference>
<keyword evidence="1" id="KW-0547">Nucleotide-binding</keyword>
<evidence type="ECO:0000259" key="3">
    <source>
        <dbReference type="PROSITE" id="PS51880"/>
    </source>
</evidence>
<dbReference type="GO" id="GO:0005737">
    <property type="term" value="C:cytoplasm"/>
    <property type="evidence" value="ECO:0007669"/>
    <property type="project" value="TreeGrafter"/>
</dbReference>
<dbReference type="RefSeq" id="WP_228767804.1">
    <property type="nucleotide sequence ID" value="NZ_CP019384.1"/>
</dbReference>
<name>A0A410P686_VELA1</name>
<dbReference type="SUPFAM" id="SSF81271">
    <property type="entry name" value="TGS-like"/>
    <property type="match status" value="1"/>
</dbReference>
<dbReference type="InterPro" id="IPR012676">
    <property type="entry name" value="TGS-like"/>
</dbReference>
<dbReference type="GO" id="GO:0005524">
    <property type="term" value="F:ATP binding"/>
    <property type="evidence" value="ECO:0007669"/>
    <property type="project" value="UniProtKB-KW"/>
</dbReference>
<evidence type="ECO:0000256" key="2">
    <source>
        <dbReference type="ARBA" id="ARBA00022840"/>
    </source>
</evidence>
<accession>A0A410P686</accession>
<dbReference type="KEGG" id="vai:BU251_08035"/>
<dbReference type="InterPro" id="IPR013029">
    <property type="entry name" value="YchF_C"/>
</dbReference>
<dbReference type="EMBL" id="CP019384">
    <property type="protein sequence ID" value="QAT17670.1"/>
    <property type="molecule type" value="Genomic_DNA"/>
</dbReference>
<dbReference type="GO" id="GO:0016887">
    <property type="term" value="F:ATP hydrolysis activity"/>
    <property type="evidence" value="ECO:0007669"/>
    <property type="project" value="TreeGrafter"/>
</dbReference>
<dbReference type="Gene3D" id="3.10.20.30">
    <property type="match status" value="1"/>
</dbReference>